<dbReference type="InterPro" id="IPR052557">
    <property type="entry name" value="CAP/Cytokinesis_protein"/>
</dbReference>
<dbReference type="Proteomes" id="UP000184212">
    <property type="component" value="Unassembled WGS sequence"/>
</dbReference>
<accession>A0A1M5UDN7</accession>
<proteinExistence type="predicted"/>
<dbReference type="SMART" id="SM00460">
    <property type="entry name" value="TGc"/>
    <property type="match status" value="1"/>
</dbReference>
<feature type="domain" description="Transglutaminase-like" evidence="1">
    <location>
        <begin position="143"/>
        <end position="210"/>
    </location>
</feature>
<dbReference type="InterPro" id="IPR038765">
    <property type="entry name" value="Papain-like_cys_pep_sf"/>
</dbReference>
<dbReference type="GO" id="GO:0005737">
    <property type="term" value="C:cytoplasm"/>
    <property type="evidence" value="ECO:0007669"/>
    <property type="project" value="TreeGrafter"/>
</dbReference>
<name>A0A1M5UDN7_9BACT</name>
<evidence type="ECO:0000313" key="3">
    <source>
        <dbReference type="Proteomes" id="UP000184212"/>
    </source>
</evidence>
<dbReference type="STRING" id="947013.SAMN04488109_4614"/>
<dbReference type="RefSeq" id="WP_073138677.1">
    <property type="nucleotide sequence ID" value="NZ_FQWQ01000003.1"/>
</dbReference>
<evidence type="ECO:0000313" key="2">
    <source>
        <dbReference type="EMBL" id="SHH61067.1"/>
    </source>
</evidence>
<reference evidence="2 3" key="1">
    <citation type="submission" date="2016-11" db="EMBL/GenBank/DDBJ databases">
        <authorList>
            <person name="Jaros S."/>
            <person name="Januszkiewicz K."/>
            <person name="Wedrychowicz H."/>
        </authorList>
    </citation>
    <scope>NUCLEOTIDE SEQUENCE [LARGE SCALE GENOMIC DNA]</scope>
    <source>
        <strain evidence="2 3">DSM 24574</strain>
    </source>
</reference>
<gene>
    <name evidence="2" type="ORF">SAMN04488109_4614</name>
</gene>
<protein>
    <submittedName>
        <fullName evidence="2">Transglutaminase-like superfamily protein</fullName>
    </submittedName>
</protein>
<keyword evidence="3" id="KW-1185">Reference proteome</keyword>
<dbReference type="PANTHER" id="PTHR46333">
    <property type="entry name" value="CYTOKINESIS PROTEIN 3"/>
    <property type="match status" value="1"/>
</dbReference>
<dbReference type="Gene3D" id="3.10.620.30">
    <property type="match status" value="1"/>
</dbReference>
<dbReference type="AlphaFoldDB" id="A0A1M5UDN7"/>
<evidence type="ECO:0000259" key="1">
    <source>
        <dbReference type="SMART" id="SM00460"/>
    </source>
</evidence>
<dbReference type="OrthoDB" id="9788327at2"/>
<dbReference type="EMBL" id="FQWQ01000003">
    <property type="protein sequence ID" value="SHH61067.1"/>
    <property type="molecule type" value="Genomic_DNA"/>
</dbReference>
<dbReference type="PANTHER" id="PTHR46333:SF2">
    <property type="entry name" value="CYTOKINESIS PROTEIN 3"/>
    <property type="match status" value="1"/>
</dbReference>
<sequence length="389" mass="45082">MKRGIALLTLLAIGTGLYFYQTNADLKSNVDKWIAGLRYDSLDRDVKWDTTKTSPQKAKPKPRERVPKKLKPGAFDRLDKYARNTPEKYSNRLQDLTAYLATPAQNDLEKARLIYTWIATHIRYDADAYNTGIYKDEFSPAAVLKRRTAVCEGYSTLFKELARRMHLEVEKISGYAKGYGLKEAARFSDTNHAWNAVKIDNEWQLIDVTWGSGYGFTHNKKLETKTRFDDFWFCVSPEEFIFSHLPESEEWQLTNPKITLRQFEAMPHLDDSFFKLGFNAGDAYRDVLSGAIKEFVSTYSTDFPVQAIDVPLNKVMTKGQEYALILESDYAEEIAIIDDREWTYLKKENSRFSSNYIPKGNKLRIAVKINWYDKAFSTILEYKIDDEKI</sequence>
<dbReference type="Pfam" id="PF01841">
    <property type="entry name" value="Transglut_core"/>
    <property type="match status" value="1"/>
</dbReference>
<organism evidence="2 3">
    <name type="scientific">Chryseolinea serpens</name>
    <dbReference type="NCBI Taxonomy" id="947013"/>
    <lineage>
        <taxon>Bacteria</taxon>
        <taxon>Pseudomonadati</taxon>
        <taxon>Bacteroidota</taxon>
        <taxon>Cytophagia</taxon>
        <taxon>Cytophagales</taxon>
        <taxon>Fulvivirgaceae</taxon>
        <taxon>Chryseolinea</taxon>
    </lineage>
</organism>
<dbReference type="SUPFAM" id="SSF54001">
    <property type="entry name" value="Cysteine proteinases"/>
    <property type="match status" value="1"/>
</dbReference>
<dbReference type="InterPro" id="IPR002931">
    <property type="entry name" value="Transglutaminase-like"/>
</dbReference>